<dbReference type="SUPFAM" id="SSF50129">
    <property type="entry name" value="GroES-like"/>
    <property type="match status" value="1"/>
</dbReference>
<keyword evidence="1" id="KW-0472">Membrane</keyword>
<reference evidence="3" key="1">
    <citation type="submission" date="2022-07" db="EMBL/GenBank/DDBJ databases">
        <authorList>
            <person name="Trinca V."/>
            <person name="Uliana J.V.C."/>
            <person name="Torres T.T."/>
            <person name="Ward R.J."/>
            <person name="Monesi N."/>
        </authorList>
    </citation>
    <scope>NUCLEOTIDE SEQUENCE</scope>
    <source>
        <strain evidence="3">HSMRA1968</strain>
        <tissue evidence="3">Whole embryos</tissue>
    </source>
</reference>
<dbReference type="PANTHER" id="PTHR11695">
    <property type="entry name" value="ALCOHOL DEHYDROGENASE RELATED"/>
    <property type="match status" value="1"/>
</dbReference>
<dbReference type="EMBL" id="WJQU01000001">
    <property type="protein sequence ID" value="KAJ6647952.1"/>
    <property type="molecule type" value="Genomic_DNA"/>
</dbReference>
<dbReference type="InterPro" id="IPR011032">
    <property type="entry name" value="GroES-like_sf"/>
</dbReference>
<gene>
    <name evidence="3" type="primary">RTN4IP1</name>
    <name evidence="3" type="ORF">Bhyg_03177</name>
</gene>
<feature type="domain" description="Enoyl reductase (ER)" evidence="2">
    <location>
        <begin position="142"/>
        <end position="484"/>
    </location>
</feature>
<name>A0A9Q0NDL4_9DIPT</name>
<protein>
    <submittedName>
        <fullName evidence="3">Reticulon-4-interacting protein 1, mitochondrial</fullName>
    </submittedName>
</protein>
<keyword evidence="1" id="KW-1133">Transmembrane helix</keyword>
<sequence length="485" mass="54150">MDELLLRTENALETLQVRLRMSTETFQMAVLEYTQDGRDIVQNFVSNNSTVDAVKVATANAYKTLIHSLQKVKGIVIQLSHPEIFFDELRVLFRDEIWQNNMFYVCVGLGLGVAGGFLLGMWYAKPKLAAPVMKSIACMYLNEPDNVTLCHTSIPTFIESTDILIRVRAVSIQRLDIRISNGYGKNFRRMIQNYNNDNSELPLVIGRACSGVVEGVGKGIKSSLEIGDEVWLASPWYETGLASEIVVAPECRVGRKPFIIGYEGAASLPYSGCVALHALESSGLNELNCIGKRVFIQNGCSPVGCVLAQLTKKWGAFVTSSCHIRSVPVIKALGKLRADDVIPIDYDNENAPSEQQIFFKELSIRKEYDLIYFTTETEYDKEFIRSFLSPSGLIIDTVEPSLKTDRSILSQFFYSIYVKLKLFSAKITKTRPNWDGPHLCHLALDRLASYVNLGVLQTVVDQVYTPQDAENAISHVNSQKSIGKT</sequence>
<evidence type="ECO:0000256" key="1">
    <source>
        <dbReference type="SAM" id="Phobius"/>
    </source>
</evidence>
<keyword evidence="1" id="KW-0812">Transmembrane</keyword>
<dbReference type="InterPro" id="IPR020843">
    <property type="entry name" value="ER"/>
</dbReference>
<dbReference type="Gene3D" id="3.90.180.10">
    <property type="entry name" value="Medium-chain alcohol dehydrogenases, catalytic domain"/>
    <property type="match status" value="1"/>
</dbReference>
<dbReference type="GO" id="GO:0005739">
    <property type="term" value="C:mitochondrion"/>
    <property type="evidence" value="ECO:0007669"/>
    <property type="project" value="TreeGrafter"/>
</dbReference>
<evidence type="ECO:0000313" key="3">
    <source>
        <dbReference type="EMBL" id="KAJ6647952.1"/>
    </source>
</evidence>
<dbReference type="SUPFAM" id="SSF51735">
    <property type="entry name" value="NAD(P)-binding Rossmann-fold domains"/>
    <property type="match status" value="1"/>
</dbReference>
<dbReference type="InterPro" id="IPR013154">
    <property type="entry name" value="ADH-like_N"/>
</dbReference>
<dbReference type="OrthoDB" id="9930022at2759"/>
<dbReference type="Proteomes" id="UP001151699">
    <property type="component" value="Chromosome A"/>
</dbReference>
<dbReference type="GO" id="GO:0016491">
    <property type="term" value="F:oxidoreductase activity"/>
    <property type="evidence" value="ECO:0007669"/>
    <property type="project" value="InterPro"/>
</dbReference>
<dbReference type="AlphaFoldDB" id="A0A9Q0NDL4"/>
<accession>A0A9Q0NDL4</accession>
<dbReference type="Gene3D" id="3.40.50.720">
    <property type="entry name" value="NAD(P)-binding Rossmann-like Domain"/>
    <property type="match status" value="1"/>
</dbReference>
<proteinExistence type="predicted"/>
<dbReference type="InterPro" id="IPR050700">
    <property type="entry name" value="YIM1/Zinc_Alcohol_DH_Fams"/>
</dbReference>
<dbReference type="PANTHER" id="PTHR11695:SF645">
    <property type="entry name" value="RETICULON-4-INTERACTING PROTEIN 1, MITOCHONDRIAL-LIKE PROTEIN"/>
    <property type="match status" value="1"/>
</dbReference>
<evidence type="ECO:0000259" key="2">
    <source>
        <dbReference type="SMART" id="SM00829"/>
    </source>
</evidence>
<dbReference type="SMART" id="SM00829">
    <property type="entry name" value="PKS_ER"/>
    <property type="match status" value="1"/>
</dbReference>
<evidence type="ECO:0000313" key="4">
    <source>
        <dbReference type="Proteomes" id="UP001151699"/>
    </source>
</evidence>
<keyword evidence="4" id="KW-1185">Reference proteome</keyword>
<feature type="transmembrane region" description="Helical" evidence="1">
    <location>
        <begin position="102"/>
        <end position="124"/>
    </location>
</feature>
<organism evidence="3 4">
    <name type="scientific">Pseudolycoriella hygida</name>
    <dbReference type="NCBI Taxonomy" id="35572"/>
    <lineage>
        <taxon>Eukaryota</taxon>
        <taxon>Metazoa</taxon>
        <taxon>Ecdysozoa</taxon>
        <taxon>Arthropoda</taxon>
        <taxon>Hexapoda</taxon>
        <taxon>Insecta</taxon>
        <taxon>Pterygota</taxon>
        <taxon>Neoptera</taxon>
        <taxon>Endopterygota</taxon>
        <taxon>Diptera</taxon>
        <taxon>Nematocera</taxon>
        <taxon>Sciaroidea</taxon>
        <taxon>Sciaridae</taxon>
        <taxon>Pseudolycoriella</taxon>
    </lineage>
</organism>
<dbReference type="InterPro" id="IPR036291">
    <property type="entry name" value="NAD(P)-bd_dom_sf"/>
</dbReference>
<dbReference type="Pfam" id="PF08240">
    <property type="entry name" value="ADH_N"/>
    <property type="match status" value="1"/>
</dbReference>
<comment type="caution">
    <text evidence="3">The sequence shown here is derived from an EMBL/GenBank/DDBJ whole genome shotgun (WGS) entry which is preliminary data.</text>
</comment>